<evidence type="ECO:0000256" key="4">
    <source>
        <dbReference type="ARBA" id="ARBA00022827"/>
    </source>
</evidence>
<gene>
    <name evidence="8" type="ORF">P7228_04780</name>
</gene>
<evidence type="ECO:0000256" key="3">
    <source>
        <dbReference type="ARBA" id="ARBA00022630"/>
    </source>
</evidence>
<dbReference type="EMBL" id="CP121106">
    <property type="protein sequence ID" value="WFL78382.1"/>
    <property type="molecule type" value="Genomic_DNA"/>
</dbReference>
<dbReference type="SUPFAM" id="SSF51905">
    <property type="entry name" value="FAD/NAD(P)-binding domain"/>
    <property type="match status" value="2"/>
</dbReference>
<sequence length="559" mass="62258">MADREFDAIIIGAGFSGLYMLHKLRGLGFSAQVIEAADDVGGTWYWNRYPGARCDIESFEYSYSFDEDLQQEWEWSERYAAQPEILRYLQHVAERFDLRRDIEFETRVLAAHWDEGSARWTVTTDTGKSYTAPYCITGLGCLSSFNRPDIPGLDSFAGEVYSTGQWPHQGVDFTGKKVAVIGTGSSAIQSTPVIAAEADRLTIFQRTPNYVVPAQNHPTDREFVGQLKQSYGEFREAQRRSLLGAARVLPQTPKTVLSIPEDEFQAEMEQRWAMGGLVGFMASHLDSGTDRDANERIAEFVRGKIREKVADPDTAELLTPRSYPIATKRLCVDIGYYETFNRDNVELVDLNATPIDTIEPQGVRTSDKLYEADALVLATGFDAMTGSLNRIDIRGRGGEKLREKWAEGPHTHLGLMSAGFPNLFMITGPQSPSVGSNMVVSIEQHVDWIADLLVHLRERGAGQVEPLPESQKEWGEHVDVLFNMSLHPQANTWYLGANVPGKPRVFTVYIGGVHAYRNVCDEVAESGYPGFAIDGEAKSNTVDFEGHVLRLMPAELQAA</sequence>
<evidence type="ECO:0000256" key="2">
    <source>
        <dbReference type="ARBA" id="ARBA00010139"/>
    </source>
</evidence>
<dbReference type="Proteomes" id="UP001215827">
    <property type="component" value="Chromosome"/>
</dbReference>
<keyword evidence="5" id="KW-0521">NADP</keyword>
<dbReference type="GO" id="GO:0016491">
    <property type="term" value="F:oxidoreductase activity"/>
    <property type="evidence" value="ECO:0007669"/>
    <property type="project" value="UniProtKB-KW"/>
</dbReference>
<dbReference type="RefSeq" id="WP_278017072.1">
    <property type="nucleotide sequence ID" value="NZ_CP121106.1"/>
</dbReference>
<reference evidence="8 9" key="1">
    <citation type="submission" date="2023-03" db="EMBL/GenBank/DDBJ databases">
        <title>Altererythrobacter sp. CAU 1644 isolated from sand.</title>
        <authorList>
            <person name="Kim W."/>
        </authorList>
    </citation>
    <scope>NUCLEOTIDE SEQUENCE [LARGE SCALE GENOMIC DNA]</scope>
    <source>
        <strain evidence="8 9">CAU 1644</strain>
    </source>
</reference>
<comment type="similarity">
    <text evidence="2">Belongs to the FAD-binding monooxygenase family.</text>
</comment>
<organism evidence="8 9">
    <name type="scientific">Altererythrobacter arenosus</name>
    <dbReference type="NCBI Taxonomy" id="3032592"/>
    <lineage>
        <taxon>Bacteria</taxon>
        <taxon>Pseudomonadati</taxon>
        <taxon>Pseudomonadota</taxon>
        <taxon>Alphaproteobacteria</taxon>
        <taxon>Sphingomonadales</taxon>
        <taxon>Erythrobacteraceae</taxon>
        <taxon>Altererythrobacter</taxon>
    </lineage>
</organism>
<dbReference type="Gene3D" id="3.50.50.60">
    <property type="entry name" value="FAD/NAD(P)-binding domain"/>
    <property type="match status" value="3"/>
</dbReference>
<comment type="cofactor">
    <cofactor evidence="1">
        <name>FAD</name>
        <dbReference type="ChEBI" id="CHEBI:57692"/>
    </cofactor>
</comment>
<proteinExistence type="inferred from homology"/>
<keyword evidence="3" id="KW-0285">Flavoprotein</keyword>
<evidence type="ECO:0000256" key="6">
    <source>
        <dbReference type="ARBA" id="ARBA00023002"/>
    </source>
</evidence>
<dbReference type="PANTHER" id="PTHR43098:SF3">
    <property type="entry name" value="L-ORNITHINE N(5)-MONOOXYGENASE-RELATED"/>
    <property type="match status" value="1"/>
</dbReference>
<evidence type="ECO:0000256" key="7">
    <source>
        <dbReference type="ARBA" id="ARBA00023033"/>
    </source>
</evidence>
<keyword evidence="9" id="KW-1185">Reference proteome</keyword>
<dbReference type="PANTHER" id="PTHR43098">
    <property type="entry name" value="L-ORNITHINE N(5)-MONOOXYGENASE-RELATED"/>
    <property type="match status" value="1"/>
</dbReference>
<dbReference type="InterPro" id="IPR050775">
    <property type="entry name" value="FAD-binding_Monooxygenases"/>
</dbReference>
<keyword evidence="7" id="KW-0503">Monooxygenase</keyword>
<evidence type="ECO:0000256" key="1">
    <source>
        <dbReference type="ARBA" id="ARBA00001974"/>
    </source>
</evidence>
<dbReference type="InterPro" id="IPR036188">
    <property type="entry name" value="FAD/NAD-bd_sf"/>
</dbReference>
<evidence type="ECO:0000256" key="5">
    <source>
        <dbReference type="ARBA" id="ARBA00022857"/>
    </source>
</evidence>
<name>A0ABY8FUG0_9SPHN</name>
<accession>A0ABY8FUG0</accession>
<keyword evidence="4" id="KW-0274">FAD</keyword>
<evidence type="ECO:0000313" key="8">
    <source>
        <dbReference type="EMBL" id="WFL78382.1"/>
    </source>
</evidence>
<evidence type="ECO:0000313" key="9">
    <source>
        <dbReference type="Proteomes" id="UP001215827"/>
    </source>
</evidence>
<protein>
    <submittedName>
        <fullName evidence="8">NAD(P)/FAD-dependent oxidoreductase</fullName>
        <ecNumber evidence="8">1.14.13.-</ecNumber>
    </submittedName>
</protein>
<keyword evidence="6 8" id="KW-0560">Oxidoreductase</keyword>
<dbReference type="EC" id="1.14.13.-" evidence="8"/>
<dbReference type="Pfam" id="PF13738">
    <property type="entry name" value="Pyr_redox_3"/>
    <property type="match status" value="1"/>
</dbReference>